<feature type="domain" description="K Homology" evidence="4">
    <location>
        <begin position="231"/>
        <end position="304"/>
    </location>
</feature>
<proteinExistence type="predicted"/>
<gene>
    <name evidence="5" type="ORF">LUZ61_015625</name>
</gene>
<dbReference type="EMBL" id="JAMRDG010000002">
    <property type="protein sequence ID" value="KAJ3686461.1"/>
    <property type="molecule type" value="Genomic_DNA"/>
</dbReference>
<feature type="compositionally biased region" description="Low complexity" evidence="3">
    <location>
        <begin position="575"/>
        <end position="591"/>
    </location>
</feature>
<organism evidence="5 6">
    <name type="scientific">Rhynchospora tenuis</name>
    <dbReference type="NCBI Taxonomy" id="198213"/>
    <lineage>
        <taxon>Eukaryota</taxon>
        <taxon>Viridiplantae</taxon>
        <taxon>Streptophyta</taxon>
        <taxon>Embryophyta</taxon>
        <taxon>Tracheophyta</taxon>
        <taxon>Spermatophyta</taxon>
        <taxon>Magnoliopsida</taxon>
        <taxon>Liliopsida</taxon>
        <taxon>Poales</taxon>
        <taxon>Cyperaceae</taxon>
        <taxon>Cyperoideae</taxon>
        <taxon>Rhynchosporeae</taxon>
        <taxon>Rhynchospora</taxon>
    </lineage>
</organism>
<dbReference type="CDD" id="cd00105">
    <property type="entry name" value="KH-I"/>
    <property type="match status" value="1"/>
</dbReference>
<dbReference type="PROSITE" id="PS50084">
    <property type="entry name" value="KH_TYPE_1"/>
    <property type="match status" value="2"/>
</dbReference>
<keyword evidence="1" id="KW-0677">Repeat</keyword>
<reference evidence="5 6" key="1">
    <citation type="journal article" date="2022" name="Cell">
        <title>Repeat-based holocentromeres influence genome architecture and karyotype evolution.</title>
        <authorList>
            <person name="Hofstatter P.G."/>
            <person name="Thangavel G."/>
            <person name="Lux T."/>
            <person name="Neumann P."/>
            <person name="Vondrak T."/>
            <person name="Novak P."/>
            <person name="Zhang M."/>
            <person name="Costa L."/>
            <person name="Castellani M."/>
            <person name="Scott A."/>
            <person name="Toegelov H."/>
            <person name="Fuchs J."/>
            <person name="Mata-Sucre Y."/>
            <person name="Dias Y."/>
            <person name="Vanzela A.L.L."/>
            <person name="Huettel B."/>
            <person name="Almeida C.C.S."/>
            <person name="Simkova H."/>
            <person name="Souza G."/>
            <person name="Pedrosa-Harand A."/>
            <person name="Macas J."/>
            <person name="Mayer K.F.X."/>
            <person name="Houben A."/>
            <person name="Marques A."/>
        </authorList>
    </citation>
    <scope>NUCLEOTIDE SEQUENCE [LARGE SCALE GENOMIC DNA]</scope>
    <source>
        <strain evidence="5">RhyTen1mFocal</strain>
    </source>
</reference>
<protein>
    <recommendedName>
        <fullName evidence="4">K Homology domain-containing protein</fullName>
    </recommendedName>
</protein>
<keyword evidence="2" id="KW-0694">RNA-binding</keyword>
<evidence type="ECO:0000256" key="3">
    <source>
        <dbReference type="SAM" id="MobiDB-lite"/>
    </source>
</evidence>
<evidence type="ECO:0000256" key="2">
    <source>
        <dbReference type="PROSITE-ProRule" id="PRU00117"/>
    </source>
</evidence>
<dbReference type="Proteomes" id="UP001210211">
    <property type="component" value="Unassembled WGS sequence"/>
</dbReference>
<feature type="compositionally biased region" description="Low complexity" evidence="3">
    <location>
        <begin position="445"/>
        <end position="480"/>
    </location>
</feature>
<feature type="compositionally biased region" description="Low complexity" evidence="3">
    <location>
        <begin position="666"/>
        <end position="687"/>
    </location>
</feature>
<keyword evidence="6" id="KW-1185">Reference proteome</keyword>
<feature type="region of interest" description="Disordered" evidence="3">
    <location>
        <begin position="402"/>
        <end position="749"/>
    </location>
</feature>
<accession>A0AAD6EIV1</accession>
<evidence type="ECO:0000256" key="1">
    <source>
        <dbReference type="ARBA" id="ARBA00022737"/>
    </source>
</evidence>
<dbReference type="InterPro" id="IPR004087">
    <property type="entry name" value="KH_dom"/>
</dbReference>
<dbReference type="PANTHER" id="PTHR10288">
    <property type="entry name" value="KH DOMAIN CONTAINING RNA BINDING PROTEIN"/>
    <property type="match status" value="1"/>
</dbReference>
<dbReference type="Pfam" id="PF00013">
    <property type="entry name" value="KH_1"/>
    <property type="match status" value="2"/>
</dbReference>
<dbReference type="Gene3D" id="3.30.1370.10">
    <property type="entry name" value="K Homology domain, type 1"/>
    <property type="match status" value="2"/>
</dbReference>
<feature type="compositionally biased region" description="Low complexity" evidence="3">
    <location>
        <begin position="727"/>
        <end position="749"/>
    </location>
</feature>
<feature type="compositionally biased region" description="Polar residues" evidence="3">
    <location>
        <begin position="197"/>
        <end position="211"/>
    </location>
</feature>
<feature type="compositionally biased region" description="Pro residues" evidence="3">
    <location>
        <begin position="621"/>
        <end position="635"/>
    </location>
</feature>
<feature type="compositionally biased region" description="Polar residues" evidence="3">
    <location>
        <begin position="511"/>
        <end position="526"/>
    </location>
</feature>
<feature type="compositionally biased region" description="Low complexity" evidence="3">
    <location>
        <begin position="488"/>
        <end position="501"/>
    </location>
</feature>
<feature type="compositionally biased region" description="Basic and acidic residues" evidence="3">
    <location>
        <begin position="185"/>
        <end position="196"/>
    </location>
</feature>
<feature type="compositionally biased region" description="Polar residues" evidence="3">
    <location>
        <begin position="143"/>
        <end position="161"/>
    </location>
</feature>
<dbReference type="InterPro" id="IPR004088">
    <property type="entry name" value="KH_dom_type_1"/>
</dbReference>
<name>A0AAD6EIV1_9POAL</name>
<evidence type="ECO:0000313" key="5">
    <source>
        <dbReference type="EMBL" id="KAJ3686461.1"/>
    </source>
</evidence>
<comment type="caution">
    <text evidence="5">The sequence shown here is derived from an EMBL/GenBank/DDBJ whole genome shotgun (WGS) entry which is preliminary data.</text>
</comment>
<dbReference type="InterPro" id="IPR036612">
    <property type="entry name" value="KH_dom_type_1_sf"/>
</dbReference>
<dbReference type="AlphaFoldDB" id="A0AAD6EIV1"/>
<evidence type="ECO:0000313" key="6">
    <source>
        <dbReference type="Proteomes" id="UP001210211"/>
    </source>
</evidence>
<dbReference type="GO" id="GO:0003723">
    <property type="term" value="F:RNA binding"/>
    <property type="evidence" value="ECO:0007669"/>
    <property type="project" value="UniProtKB-UniRule"/>
</dbReference>
<feature type="compositionally biased region" description="Polar residues" evidence="3">
    <location>
        <begin position="555"/>
        <end position="573"/>
    </location>
</feature>
<feature type="domain" description="K Homology" evidence="4">
    <location>
        <begin position="326"/>
        <end position="400"/>
    </location>
</feature>
<feature type="compositionally biased region" description="Low complexity" evidence="3">
    <location>
        <begin position="527"/>
        <end position="547"/>
    </location>
</feature>
<feature type="compositionally biased region" description="Polar residues" evidence="3">
    <location>
        <begin position="594"/>
        <end position="617"/>
    </location>
</feature>
<dbReference type="SUPFAM" id="SSF54791">
    <property type="entry name" value="Eukaryotic type KH-domain (KH-domain type I)"/>
    <property type="match status" value="2"/>
</dbReference>
<sequence>MAVLKVTVIFVFFGISILSLFTTKTLAIPTVDATSRAQILLADAFDKSKNVRDLMEVIQRKLDSAPLRAAFGSCISEWYGATSTLAQAIFFPSYPLFSFSPLPNLTQNLTLIPSMADDYGYSSRSDNKRKFDDSDTPPPRRQSGFSSAPPQEKTPSQSYNSVPPPMDEIEAAKQRAQAIAAKLFSDAEAKRPKTDNGSDLSGGNTYMSKFTSQPAPPPQASAPSFASYNYHGSSKKIDIPNGRVGVIIGKGGDTIKYLQVQSGAKIQVTRDMDADPNSPNRSVEIQGTPEQIAKAEQLISEVLAQADAGVSEIVSGRRVGGVLQSGAETFQMKIGNNKVGLVIGKGGETIKSMQAKSGARIQVIPLHLPPGDTSTERTVYVDGTEEQIEAAKQLLNEILSETRSRNPSGGGYRAPRPQSNTPPPSQPSYNNYMQPSAYPGAPPSQYNMPQPQYQGYPPSSYQTGWDQSANQSAQQQQPAPGGYDYYNQQQHQVPQPAQSQPTGASGVPPASTDSSGYSYAQPPSYTSQGSYGDASAYSSSYSQGYSQPHAGYNYGSATSYATPPTKTSSQDGSAPNYSTPGGGTTTNSTPPQASPASQTPTSGAPPSQQGYPIQPSMTAPPTYPTQGYPPAPPQPGYSSGQSGYGQAGYGQRPPPPQPAYGQVQPTGSAQTGYAQAAYGQAAPPQSGCGTGYGAYGQYNESYGGGGGYGQVPAPAYPKDGASGPGTGSSAPGSVAQAAPAAAGSKTPPS</sequence>
<feature type="region of interest" description="Disordered" evidence="3">
    <location>
        <begin position="183"/>
        <end position="224"/>
    </location>
</feature>
<feature type="region of interest" description="Disordered" evidence="3">
    <location>
        <begin position="122"/>
        <end position="165"/>
    </location>
</feature>
<dbReference type="SMART" id="SM00322">
    <property type="entry name" value="KH"/>
    <property type="match status" value="2"/>
</dbReference>
<evidence type="ECO:0000259" key="4">
    <source>
        <dbReference type="SMART" id="SM00322"/>
    </source>
</evidence>